<organism evidence="1 2">
    <name type="scientific">Peribacillus simplex</name>
    <dbReference type="NCBI Taxonomy" id="1478"/>
    <lineage>
        <taxon>Bacteria</taxon>
        <taxon>Bacillati</taxon>
        <taxon>Bacillota</taxon>
        <taxon>Bacilli</taxon>
        <taxon>Bacillales</taxon>
        <taxon>Bacillaceae</taxon>
        <taxon>Peribacillus</taxon>
    </lineage>
</organism>
<dbReference type="InterPro" id="IPR019723">
    <property type="entry name" value="Uncharacterised_YfmQ"/>
</dbReference>
<protein>
    <recommendedName>
        <fullName evidence="3">YfmQ</fullName>
    </recommendedName>
</protein>
<gene>
    <name evidence="1" type="ORF">SAMN05878482_10765</name>
</gene>
<dbReference type="EMBL" id="FTMX01000007">
    <property type="protein sequence ID" value="SIR91428.1"/>
    <property type="molecule type" value="Genomic_DNA"/>
</dbReference>
<dbReference type="Pfam" id="PF10787">
    <property type="entry name" value="YfmQ"/>
    <property type="match status" value="1"/>
</dbReference>
<comment type="caution">
    <text evidence="1">The sequence shown here is derived from an EMBL/GenBank/DDBJ whole genome shotgun (WGS) entry which is preliminary data.</text>
</comment>
<name>A0A9X8RCP5_9BACI</name>
<dbReference type="Proteomes" id="UP000185829">
    <property type="component" value="Unassembled WGS sequence"/>
</dbReference>
<reference evidence="1 2" key="1">
    <citation type="submission" date="2017-01" db="EMBL/GenBank/DDBJ databases">
        <authorList>
            <person name="Varghese N."/>
            <person name="Submissions S."/>
        </authorList>
    </citation>
    <scope>NUCLEOTIDE SEQUENCE [LARGE SCALE GENOMIC DNA]</scope>
    <source>
        <strain evidence="1 2">RUG2-6</strain>
    </source>
</reference>
<dbReference type="RefSeq" id="WP_397222851.1">
    <property type="nucleotide sequence ID" value="NZ_FTMX01000007.1"/>
</dbReference>
<sequence length="152" mass="17602">MIKLTLPVLILTIFLSLLKILVSCLPTDAVNWIISKFKIHSEISDENAIVTFDGKRLEGEEKIQVINYFIYARFLKKNHIFPGNEQLFLHPENSGTPLVIDTKRSPKDVRLFVYIYNDHVDVVKQYKKKVISYSLLSDSLQERSVPLIRNLV</sequence>
<evidence type="ECO:0000313" key="1">
    <source>
        <dbReference type="EMBL" id="SIR91428.1"/>
    </source>
</evidence>
<evidence type="ECO:0008006" key="3">
    <source>
        <dbReference type="Google" id="ProtNLM"/>
    </source>
</evidence>
<dbReference type="AlphaFoldDB" id="A0A9X8RCP5"/>
<evidence type="ECO:0000313" key="2">
    <source>
        <dbReference type="Proteomes" id="UP000185829"/>
    </source>
</evidence>
<proteinExistence type="predicted"/>
<accession>A0A9X8RCP5</accession>